<accession>A0A511AB26</accession>
<organism evidence="2 3">
    <name type="scientific">Microbacterium aerolatum</name>
    <dbReference type="NCBI Taxonomy" id="153731"/>
    <lineage>
        <taxon>Bacteria</taxon>
        <taxon>Bacillati</taxon>
        <taxon>Actinomycetota</taxon>
        <taxon>Actinomycetes</taxon>
        <taxon>Micrococcales</taxon>
        <taxon>Microbacteriaceae</taxon>
        <taxon>Microbacterium</taxon>
    </lineage>
</organism>
<dbReference type="PANTHER" id="PTHR43798:SF33">
    <property type="entry name" value="HYDROLASE, PUTATIVE (AFU_ORTHOLOGUE AFUA_2G14860)-RELATED"/>
    <property type="match status" value="1"/>
</dbReference>
<reference evidence="2 3" key="1">
    <citation type="submission" date="2019-07" db="EMBL/GenBank/DDBJ databases">
        <title>Whole genome shotgun sequence of Microbacterium aerolatum NBRC 103071.</title>
        <authorList>
            <person name="Hosoyama A."/>
            <person name="Uohara A."/>
            <person name="Ohji S."/>
            <person name="Ichikawa N."/>
        </authorList>
    </citation>
    <scope>NUCLEOTIDE SEQUENCE [LARGE SCALE GENOMIC DNA]</scope>
    <source>
        <strain evidence="2 3">NBRC 103071</strain>
    </source>
</reference>
<dbReference type="Gene3D" id="3.40.50.1820">
    <property type="entry name" value="alpha/beta hydrolase"/>
    <property type="match status" value="1"/>
</dbReference>
<evidence type="ECO:0000313" key="3">
    <source>
        <dbReference type="Proteomes" id="UP000321225"/>
    </source>
</evidence>
<proteinExistence type="predicted"/>
<dbReference type="Pfam" id="PF00561">
    <property type="entry name" value="Abhydrolase_1"/>
    <property type="match status" value="1"/>
</dbReference>
<dbReference type="GO" id="GO:0003824">
    <property type="term" value="F:catalytic activity"/>
    <property type="evidence" value="ECO:0007669"/>
    <property type="project" value="UniProtKB-ARBA"/>
</dbReference>
<dbReference type="EMBL" id="BJUW01000001">
    <property type="protein sequence ID" value="GEK85206.1"/>
    <property type="molecule type" value="Genomic_DNA"/>
</dbReference>
<dbReference type="InterPro" id="IPR029058">
    <property type="entry name" value="AB_hydrolase_fold"/>
</dbReference>
<dbReference type="PRINTS" id="PR00111">
    <property type="entry name" value="ABHYDROLASE"/>
</dbReference>
<feature type="domain" description="AB hydrolase-1" evidence="1">
    <location>
        <begin position="37"/>
        <end position="138"/>
    </location>
</feature>
<evidence type="ECO:0000313" key="2">
    <source>
        <dbReference type="EMBL" id="GEK85206.1"/>
    </source>
</evidence>
<comment type="caution">
    <text evidence="2">The sequence shown here is derived from an EMBL/GenBank/DDBJ whole genome shotgun (WGS) entry which is preliminary data.</text>
</comment>
<sequence length="306" mass="32770">MDLTMSTHTYRTVDIPVSGGDLRVGVWDPAEGTEDAPTILAIHGVTSSHLAWPFLVEQLPGIRVIAPDLRGRGASSGIDGPAGMTAHATDMLAVLDAFGLTAVPVIGHSMGGFVAVVLAHLHPERVQQLILIDGGLPLDVPAGVAPEELVSIILGPTADRLSKRWQDVDEYTEVFWRHHPAFEADWSPALERYIAYDLLPDGERFRPATGYQTAAEDTADLNLGTALADALAHLAHPTLFVTVPRGLQNEEPGLYPPAHRDRLLAEHPEISHRHIDGLNHYTIVMSDRGAAALAPLVQSAIGVVGA</sequence>
<keyword evidence="3" id="KW-1185">Reference proteome</keyword>
<dbReference type="Proteomes" id="UP000321225">
    <property type="component" value="Unassembled WGS sequence"/>
</dbReference>
<dbReference type="SUPFAM" id="SSF53474">
    <property type="entry name" value="alpha/beta-Hydrolases"/>
    <property type="match status" value="1"/>
</dbReference>
<dbReference type="InterPro" id="IPR000073">
    <property type="entry name" value="AB_hydrolase_1"/>
</dbReference>
<dbReference type="AlphaFoldDB" id="A0A511AB26"/>
<protein>
    <recommendedName>
        <fullName evidence="1">AB hydrolase-1 domain-containing protein</fullName>
    </recommendedName>
</protein>
<evidence type="ECO:0000259" key="1">
    <source>
        <dbReference type="Pfam" id="PF00561"/>
    </source>
</evidence>
<name>A0A511AB26_9MICO</name>
<gene>
    <name evidence="2" type="ORF">MAE01_03820</name>
</gene>
<dbReference type="GO" id="GO:0016020">
    <property type="term" value="C:membrane"/>
    <property type="evidence" value="ECO:0007669"/>
    <property type="project" value="TreeGrafter"/>
</dbReference>
<dbReference type="InterPro" id="IPR050266">
    <property type="entry name" value="AB_hydrolase_sf"/>
</dbReference>
<dbReference type="PANTHER" id="PTHR43798">
    <property type="entry name" value="MONOACYLGLYCEROL LIPASE"/>
    <property type="match status" value="1"/>
</dbReference>